<dbReference type="InterPro" id="IPR010261">
    <property type="entry name" value="Tir_chaperone"/>
</dbReference>
<proteinExistence type="predicted"/>
<dbReference type="SUPFAM" id="SSF69635">
    <property type="entry name" value="Type III secretory system chaperone-like"/>
    <property type="match status" value="1"/>
</dbReference>
<dbReference type="Proteomes" id="UP000048984">
    <property type="component" value="Unassembled WGS sequence"/>
</dbReference>
<name>A0A0P6VLY1_9HYPH</name>
<keyword evidence="2" id="KW-1185">Reference proteome</keyword>
<sequence length="156" mass="16838">MSIDPTLATLIAELGGRMGLPSLSLDGDLSCALRFDRRSVVNIQYRPDRDMLWFFADLGVPAAGPAAYEDLLRGNFFWRSTLGATLSLSGDQPPHAIIALPVAWRGLDGARLATQLESFVNTAEDWAEVIADPGDGRSTASESLATGNEPMTFIRI</sequence>
<reference evidence="1 2" key="2">
    <citation type="submission" date="2015-10" db="EMBL/GenBank/DDBJ databases">
        <title>Draft Genome Sequence of Prosthecomicrobium hirschii ATCC 27832.</title>
        <authorList>
            <person name="Daniel J."/>
            <person name="Givan S.A."/>
            <person name="Brun Y.V."/>
            <person name="Brown P.J."/>
        </authorList>
    </citation>
    <scope>NUCLEOTIDE SEQUENCE [LARGE SCALE GENOMIC DNA]</scope>
    <source>
        <strain evidence="1 2">16</strain>
    </source>
</reference>
<dbReference type="AlphaFoldDB" id="A0A0P6VLY1"/>
<dbReference type="STRING" id="665126.ABB55_02085"/>
<comment type="caution">
    <text evidence="1">The sequence shown here is derived from an EMBL/GenBank/DDBJ whole genome shotgun (WGS) entry which is preliminary data.</text>
</comment>
<gene>
    <name evidence="1" type="ORF">ABB55_02085</name>
</gene>
<dbReference type="Pfam" id="PF05932">
    <property type="entry name" value="CesT"/>
    <property type="match status" value="1"/>
</dbReference>
<evidence type="ECO:0000313" key="2">
    <source>
        <dbReference type="Proteomes" id="UP000048984"/>
    </source>
</evidence>
<accession>A0A0P6VLY1</accession>
<organism evidence="1 2">
    <name type="scientific">Prosthecodimorpha hirschii</name>
    <dbReference type="NCBI Taxonomy" id="665126"/>
    <lineage>
        <taxon>Bacteria</taxon>
        <taxon>Pseudomonadati</taxon>
        <taxon>Pseudomonadota</taxon>
        <taxon>Alphaproteobacteria</taxon>
        <taxon>Hyphomicrobiales</taxon>
        <taxon>Ancalomicrobiaceae</taxon>
        <taxon>Prosthecodimorpha</taxon>
    </lineage>
</organism>
<dbReference type="Gene3D" id="3.30.1460.10">
    <property type="match status" value="1"/>
</dbReference>
<dbReference type="CDD" id="cd16364">
    <property type="entry name" value="T3SC_I-like"/>
    <property type="match status" value="1"/>
</dbReference>
<dbReference type="GO" id="GO:0030254">
    <property type="term" value="P:protein secretion by the type III secretion system"/>
    <property type="evidence" value="ECO:0007669"/>
    <property type="project" value="InterPro"/>
</dbReference>
<dbReference type="EMBL" id="LJYW01000001">
    <property type="protein sequence ID" value="KPL51154.1"/>
    <property type="molecule type" value="Genomic_DNA"/>
</dbReference>
<reference evidence="1 2" key="1">
    <citation type="submission" date="2015-09" db="EMBL/GenBank/DDBJ databases">
        <authorList>
            <person name="Jackson K.R."/>
            <person name="Lunt B.L."/>
            <person name="Fisher J.N.B."/>
            <person name="Gardner A.V."/>
            <person name="Bailey M.E."/>
            <person name="Deus L.M."/>
            <person name="Earl A.S."/>
            <person name="Gibby P.D."/>
            <person name="Hartmann K.A."/>
            <person name="Liu J.E."/>
            <person name="Manci A.M."/>
            <person name="Nielsen D.A."/>
            <person name="Solomon M.B."/>
            <person name="Breakwell D.P."/>
            <person name="Burnett S.H."/>
            <person name="Grose J.H."/>
        </authorList>
    </citation>
    <scope>NUCLEOTIDE SEQUENCE [LARGE SCALE GENOMIC DNA]</scope>
    <source>
        <strain evidence="1 2">16</strain>
    </source>
</reference>
<protein>
    <recommendedName>
        <fullName evidence="3">Type III secretion system chaperone</fullName>
    </recommendedName>
</protein>
<dbReference type="RefSeq" id="WP_054357317.1">
    <property type="nucleotide sequence ID" value="NZ_JAPCYQ010000001.1"/>
</dbReference>
<evidence type="ECO:0000313" key="1">
    <source>
        <dbReference type="EMBL" id="KPL51154.1"/>
    </source>
</evidence>
<evidence type="ECO:0008006" key="3">
    <source>
        <dbReference type="Google" id="ProtNLM"/>
    </source>
</evidence>